<gene>
    <name evidence="13" type="ORF">PNBC_06165</name>
</gene>
<sequence length="474" mass="53444">MKNSIFLKKYVEQHPENKMGWYLLGKEYEKNGEEGKANYCFNQSSDVYEAFEHSRVPDDVWKEYQDRLFHQSRNRERRTYKIRLLLLTLMFLFLILAPLEAPGVTVASIPAEKQTLTNDTEKNQADNVTEVKVKDTASINIPTFTAQHRGSSQETARNLALLLDYSSALPIKMAVLGMERKDKWLIWKQNMPLTYTLDKMANAQIVFQSYDPMACDCTPPDATDLKASALEWVKKQEQLVALSGAIRFFVQENGRLPARLEELSQPFPNNVISGSTEVMEQYFDTIKARYTSSTTLAGNTVTLPNKEDSGSTTNDNTSSNVGDDVFFEQPLEIIVDKANHRLAVVSGNILLRNYEVGLGGGKTPEEDFVISEKVVNPNGSSNGEFGSRGMQLSTSNYAIHGTDEPNSIGLDESNGCIRMTQEDVEELFDLVPMGTKVSIVKGVLPDELLVPTERYKSRHRQDQTNPLKTYHWLN</sequence>
<dbReference type="PANTHER" id="PTHR30582:SF24">
    <property type="entry name" value="L,D-TRANSPEPTIDASE ERFK_SRFK-RELATED"/>
    <property type="match status" value="1"/>
</dbReference>
<evidence type="ECO:0000256" key="3">
    <source>
        <dbReference type="ARBA" id="ARBA00022676"/>
    </source>
</evidence>
<dbReference type="GO" id="GO:0018104">
    <property type="term" value="P:peptidoglycan-protein cross-linking"/>
    <property type="evidence" value="ECO:0007669"/>
    <property type="project" value="TreeGrafter"/>
</dbReference>
<keyword evidence="14" id="KW-1185">Reference proteome</keyword>
<evidence type="ECO:0000256" key="4">
    <source>
        <dbReference type="ARBA" id="ARBA00022679"/>
    </source>
</evidence>
<dbReference type="GO" id="GO:0016757">
    <property type="term" value="F:glycosyltransferase activity"/>
    <property type="evidence" value="ECO:0007669"/>
    <property type="project" value="UniProtKB-KW"/>
</dbReference>
<evidence type="ECO:0000256" key="5">
    <source>
        <dbReference type="ARBA" id="ARBA00022801"/>
    </source>
</evidence>
<dbReference type="OrthoDB" id="9787225at2"/>
<dbReference type="UniPathway" id="UPA00219"/>
<dbReference type="InterPro" id="IPR038063">
    <property type="entry name" value="Transpep_catalytic_dom"/>
</dbReference>
<keyword evidence="8 9" id="KW-0961">Cell wall biogenesis/degradation</keyword>
<dbReference type="Pfam" id="PF03734">
    <property type="entry name" value="YkuD"/>
    <property type="match status" value="1"/>
</dbReference>
<dbReference type="InterPro" id="IPR005490">
    <property type="entry name" value="LD_TPept_cat_dom"/>
</dbReference>
<proteinExistence type="inferred from homology"/>
<evidence type="ECO:0000256" key="1">
    <source>
        <dbReference type="ARBA" id="ARBA00004752"/>
    </source>
</evidence>
<dbReference type="Proteomes" id="UP000077134">
    <property type="component" value="Unassembled WGS sequence"/>
</dbReference>
<feature type="compositionally biased region" description="Low complexity" evidence="10">
    <location>
        <begin position="310"/>
        <end position="321"/>
    </location>
</feature>
<comment type="caution">
    <text evidence="13">The sequence shown here is derived from an EMBL/GenBank/DDBJ whole genome shotgun (WGS) entry which is preliminary data.</text>
</comment>
<keyword evidence="11" id="KW-1133">Transmembrane helix</keyword>
<keyword evidence="7 9" id="KW-0573">Peptidoglycan synthesis</keyword>
<comment type="pathway">
    <text evidence="1 9">Cell wall biogenesis; peptidoglycan biosynthesis.</text>
</comment>
<comment type="similarity">
    <text evidence="2">Belongs to the YkuD family.</text>
</comment>
<evidence type="ECO:0000256" key="7">
    <source>
        <dbReference type="ARBA" id="ARBA00022984"/>
    </source>
</evidence>
<dbReference type="CDD" id="cd16913">
    <property type="entry name" value="YkuD_like"/>
    <property type="match status" value="1"/>
</dbReference>
<dbReference type="SUPFAM" id="SSF141523">
    <property type="entry name" value="L,D-transpeptidase catalytic domain-like"/>
    <property type="match status" value="1"/>
</dbReference>
<evidence type="ECO:0000256" key="10">
    <source>
        <dbReference type="SAM" id="MobiDB-lite"/>
    </source>
</evidence>
<dbReference type="InterPro" id="IPR050979">
    <property type="entry name" value="LD-transpeptidase"/>
</dbReference>
<evidence type="ECO:0000313" key="14">
    <source>
        <dbReference type="Proteomes" id="UP000077134"/>
    </source>
</evidence>
<dbReference type="EMBL" id="LSFN01000005">
    <property type="protein sequence ID" value="OAB76974.1"/>
    <property type="molecule type" value="Genomic_DNA"/>
</dbReference>
<dbReference type="Gene3D" id="2.40.440.10">
    <property type="entry name" value="L,D-transpeptidase catalytic domain-like"/>
    <property type="match status" value="1"/>
</dbReference>
<dbReference type="GO" id="GO:0071972">
    <property type="term" value="F:peptidoglycan L,D-transpeptidase activity"/>
    <property type="evidence" value="ECO:0007669"/>
    <property type="project" value="TreeGrafter"/>
</dbReference>
<dbReference type="KEGG" id="pcx:LPB68_18570"/>
<evidence type="ECO:0000313" key="13">
    <source>
        <dbReference type="EMBL" id="OAB76974.1"/>
    </source>
</evidence>
<reference evidence="13 14" key="1">
    <citation type="submission" date="2016-02" db="EMBL/GenBank/DDBJ databases">
        <title>Paenibacillus sp. LPB0068, isolated from Crassostrea gigas.</title>
        <authorList>
            <person name="Shin S.-K."/>
            <person name="Yi H."/>
        </authorList>
    </citation>
    <scope>NUCLEOTIDE SEQUENCE [LARGE SCALE GENOMIC DNA]</scope>
    <source>
        <strain evidence="13 14">LPB0068</strain>
    </source>
</reference>
<keyword evidence="11" id="KW-0472">Membrane</keyword>
<keyword evidence="11" id="KW-0812">Transmembrane</keyword>
<keyword evidence="4" id="KW-0808">Transferase</keyword>
<dbReference type="PANTHER" id="PTHR30582">
    <property type="entry name" value="L,D-TRANSPEPTIDASE"/>
    <property type="match status" value="1"/>
</dbReference>
<feature type="region of interest" description="Disordered" evidence="10">
    <location>
        <begin position="299"/>
        <end position="321"/>
    </location>
</feature>
<feature type="active site" description="Nucleophile" evidence="9">
    <location>
        <position position="416"/>
    </location>
</feature>
<dbReference type="STRING" id="1763538.LPB68_18570"/>
<feature type="transmembrane region" description="Helical" evidence="11">
    <location>
        <begin position="82"/>
        <end position="99"/>
    </location>
</feature>
<protein>
    <recommendedName>
        <fullName evidence="12">L,D-TPase catalytic domain-containing protein</fullName>
    </recommendedName>
</protein>
<name>A0A167FWM3_9BACL</name>
<evidence type="ECO:0000256" key="11">
    <source>
        <dbReference type="SAM" id="Phobius"/>
    </source>
</evidence>
<keyword evidence="6 9" id="KW-0133">Cell shape</keyword>
<dbReference type="GO" id="GO:0005576">
    <property type="term" value="C:extracellular region"/>
    <property type="evidence" value="ECO:0007669"/>
    <property type="project" value="TreeGrafter"/>
</dbReference>
<evidence type="ECO:0000256" key="9">
    <source>
        <dbReference type="PROSITE-ProRule" id="PRU01373"/>
    </source>
</evidence>
<dbReference type="GO" id="GO:0071555">
    <property type="term" value="P:cell wall organization"/>
    <property type="evidence" value="ECO:0007669"/>
    <property type="project" value="UniProtKB-UniRule"/>
</dbReference>
<feature type="active site" description="Proton donor/acceptor" evidence="9">
    <location>
        <position position="400"/>
    </location>
</feature>
<evidence type="ECO:0000256" key="2">
    <source>
        <dbReference type="ARBA" id="ARBA00005992"/>
    </source>
</evidence>
<keyword evidence="5" id="KW-0378">Hydrolase</keyword>
<evidence type="ECO:0000259" key="12">
    <source>
        <dbReference type="PROSITE" id="PS52029"/>
    </source>
</evidence>
<dbReference type="AlphaFoldDB" id="A0A167FWM3"/>
<evidence type="ECO:0000256" key="8">
    <source>
        <dbReference type="ARBA" id="ARBA00023316"/>
    </source>
</evidence>
<dbReference type="PROSITE" id="PS52029">
    <property type="entry name" value="LD_TPASE"/>
    <property type="match status" value="1"/>
</dbReference>
<dbReference type="GO" id="GO:0008360">
    <property type="term" value="P:regulation of cell shape"/>
    <property type="evidence" value="ECO:0007669"/>
    <property type="project" value="UniProtKB-UniRule"/>
</dbReference>
<accession>A0A167FWM3</accession>
<feature type="domain" description="L,D-TPase catalytic" evidence="12">
    <location>
        <begin position="331"/>
        <end position="440"/>
    </location>
</feature>
<organism evidence="13 14">
    <name type="scientific">Paenibacillus crassostreae</name>
    <dbReference type="NCBI Taxonomy" id="1763538"/>
    <lineage>
        <taxon>Bacteria</taxon>
        <taxon>Bacillati</taxon>
        <taxon>Bacillota</taxon>
        <taxon>Bacilli</taxon>
        <taxon>Bacillales</taxon>
        <taxon>Paenibacillaceae</taxon>
        <taxon>Paenibacillus</taxon>
    </lineage>
</organism>
<keyword evidence="3" id="KW-0328">Glycosyltransferase</keyword>
<evidence type="ECO:0000256" key="6">
    <source>
        <dbReference type="ARBA" id="ARBA00022960"/>
    </source>
</evidence>